<evidence type="ECO:0000313" key="2">
    <source>
        <dbReference type="Proteomes" id="UP000053617"/>
    </source>
</evidence>
<dbReference type="GeneID" id="25296063"/>
<dbReference type="EMBL" id="KN847480">
    <property type="protein sequence ID" value="KIX02053.1"/>
    <property type="molecule type" value="Genomic_DNA"/>
</dbReference>
<name>A0A0D2GUW5_9EURO</name>
<dbReference type="HOGENOM" id="CLU_2050946_0_0_1"/>
<evidence type="ECO:0000313" key="1">
    <source>
        <dbReference type="EMBL" id="KIX02053.1"/>
    </source>
</evidence>
<accession>A0A0D2GUW5</accession>
<dbReference type="VEuPathDB" id="FungiDB:Z518_07992"/>
<dbReference type="OrthoDB" id="3556572at2759"/>
<protein>
    <submittedName>
        <fullName evidence="1">Uncharacterized protein</fullName>
    </submittedName>
</protein>
<gene>
    <name evidence="1" type="ORF">Z518_07992</name>
</gene>
<dbReference type="RefSeq" id="XP_013269189.1">
    <property type="nucleotide sequence ID" value="XM_013413735.1"/>
</dbReference>
<proteinExistence type="predicted"/>
<keyword evidence="2" id="KW-1185">Reference proteome</keyword>
<dbReference type="Proteomes" id="UP000053617">
    <property type="component" value="Unassembled WGS sequence"/>
</dbReference>
<reference evidence="1 2" key="1">
    <citation type="submission" date="2015-01" db="EMBL/GenBank/DDBJ databases">
        <title>The Genome Sequence of Rhinocladiella mackenzie CBS 650.93.</title>
        <authorList>
            <consortium name="The Broad Institute Genomics Platform"/>
            <person name="Cuomo C."/>
            <person name="de Hoog S."/>
            <person name="Gorbushina A."/>
            <person name="Stielow B."/>
            <person name="Teixiera M."/>
            <person name="Abouelleil A."/>
            <person name="Chapman S.B."/>
            <person name="Priest M."/>
            <person name="Young S.K."/>
            <person name="Wortman J."/>
            <person name="Nusbaum C."/>
            <person name="Birren B."/>
        </authorList>
    </citation>
    <scope>NUCLEOTIDE SEQUENCE [LARGE SCALE GENOMIC DNA]</scope>
    <source>
        <strain evidence="1 2">CBS 650.93</strain>
    </source>
</reference>
<sequence length="120" mass="13477">MNSCIDSCKWRSSSPIQICTIRLWMEVPVEETVFQDAYNLRSTNGSPPPFKEDKLCQAVGNLYTLLKDANPQPRLERLEVAFTRLDSWDRQGNYPRFLPVTLRPSLPVASVGAQGTGFSG</sequence>
<organism evidence="1 2">
    <name type="scientific">Rhinocladiella mackenziei CBS 650.93</name>
    <dbReference type="NCBI Taxonomy" id="1442369"/>
    <lineage>
        <taxon>Eukaryota</taxon>
        <taxon>Fungi</taxon>
        <taxon>Dikarya</taxon>
        <taxon>Ascomycota</taxon>
        <taxon>Pezizomycotina</taxon>
        <taxon>Eurotiomycetes</taxon>
        <taxon>Chaetothyriomycetidae</taxon>
        <taxon>Chaetothyriales</taxon>
        <taxon>Herpotrichiellaceae</taxon>
        <taxon>Rhinocladiella</taxon>
    </lineage>
</organism>
<dbReference type="AlphaFoldDB" id="A0A0D2GUW5"/>